<dbReference type="InterPro" id="IPR046347">
    <property type="entry name" value="bZIP_sf"/>
</dbReference>
<dbReference type="Gene3D" id="1.20.5.170">
    <property type="match status" value="1"/>
</dbReference>
<feature type="coiled-coil region" evidence="1">
    <location>
        <begin position="68"/>
        <end position="109"/>
    </location>
</feature>
<feature type="domain" description="BZIP" evidence="3">
    <location>
        <begin position="43"/>
        <end position="106"/>
    </location>
</feature>
<dbReference type="AlphaFoldDB" id="A0A1Z5JS33"/>
<name>A0A1Z5JS33_FISSO</name>
<feature type="region of interest" description="Disordered" evidence="2">
    <location>
        <begin position="1"/>
        <end position="64"/>
    </location>
</feature>
<dbReference type="SUPFAM" id="SSF57959">
    <property type="entry name" value="Leucine zipper domain"/>
    <property type="match status" value="1"/>
</dbReference>
<evidence type="ECO:0000313" key="5">
    <source>
        <dbReference type="Proteomes" id="UP000198406"/>
    </source>
</evidence>
<dbReference type="SMART" id="SM00338">
    <property type="entry name" value="BRLZ"/>
    <property type="match status" value="1"/>
</dbReference>
<feature type="region of interest" description="Disordered" evidence="2">
    <location>
        <begin position="196"/>
        <end position="237"/>
    </location>
</feature>
<dbReference type="GO" id="GO:0003700">
    <property type="term" value="F:DNA-binding transcription factor activity"/>
    <property type="evidence" value="ECO:0007669"/>
    <property type="project" value="InterPro"/>
</dbReference>
<feature type="compositionally biased region" description="Basic and acidic residues" evidence="2">
    <location>
        <begin position="41"/>
        <end position="54"/>
    </location>
</feature>
<accession>A0A1Z5JS33</accession>
<organism evidence="4 5">
    <name type="scientific">Fistulifera solaris</name>
    <name type="common">Oleaginous diatom</name>
    <dbReference type="NCBI Taxonomy" id="1519565"/>
    <lineage>
        <taxon>Eukaryota</taxon>
        <taxon>Sar</taxon>
        <taxon>Stramenopiles</taxon>
        <taxon>Ochrophyta</taxon>
        <taxon>Bacillariophyta</taxon>
        <taxon>Bacillariophyceae</taxon>
        <taxon>Bacillariophycidae</taxon>
        <taxon>Naviculales</taxon>
        <taxon>Naviculaceae</taxon>
        <taxon>Fistulifera</taxon>
    </lineage>
</organism>
<comment type="caution">
    <text evidence="4">The sequence shown here is derived from an EMBL/GenBank/DDBJ whole genome shotgun (WGS) entry which is preliminary data.</text>
</comment>
<dbReference type="CDD" id="cd14686">
    <property type="entry name" value="bZIP"/>
    <property type="match status" value="1"/>
</dbReference>
<feature type="compositionally biased region" description="Polar residues" evidence="2">
    <location>
        <begin position="10"/>
        <end position="20"/>
    </location>
</feature>
<evidence type="ECO:0000313" key="4">
    <source>
        <dbReference type="EMBL" id="GAX16696.1"/>
    </source>
</evidence>
<dbReference type="OrthoDB" id="55087at2759"/>
<dbReference type="EMBL" id="BDSP01000109">
    <property type="protein sequence ID" value="GAX16696.1"/>
    <property type="molecule type" value="Genomic_DNA"/>
</dbReference>
<dbReference type="PROSITE" id="PS50217">
    <property type="entry name" value="BZIP"/>
    <property type="match status" value="1"/>
</dbReference>
<keyword evidence="5" id="KW-1185">Reference proteome</keyword>
<dbReference type="InParanoid" id="A0A1Z5JS33"/>
<reference evidence="4 5" key="1">
    <citation type="journal article" date="2015" name="Plant Cell">
        <title>Oil accumulation by the oleaginous diatom Fistulifera solaris as revealed by the genome and transcriptome.</title>
        <authorList>
            <person name="Tanaka T."/>
            <person name="Maeda Y."/>
            <person name="Veluchamy A."/>
            <person name="Tanaka M."/>
            <person name="Abida H."/>
            <person name="Marechal E."/>
            <person name="Bowler C."/>
            <person name="Muto M."/>
            <person name="Sunaga Y."/>
            <person name="Tanaka M."/>
            <person name="Yoshino T."/>
            <person name="Taniguchi T."/>
            <person name="Fukuda Y."/>
            <person name="Nemoto M."/>
            <person name="Matsumoto M."/>
            <person name="Wong P.S."/>
            <person name="Aburatani S."/>
            <person name="Fujibuchi W."/>
        </authorList>
    </citation>
    <scope>NUCLEOTIDE SEQUENCE [LARGE SCALE GENOMIC DNA]</scope>
    <source>
        <strain evidence="4 5">JPCC DA0580</strain>
    </source>
</reference>
<evidence type="ECO:0000259" key="3">
    <source>
        <dbReference type="PROSITE" id="PS50217"/>
    </source>
</evidence>
<keyword evidence="1" id="KW-0175">Coiled coil</keyword>
<protein>
    <recommendedName>
        <fullName evidence="3">BZIP domain-containing protein</fullName>
    </recommendedName>
</protein>
<sequence>MDIIEESHANTEASRPPNSDLSEETKKRTSEQAQLQDDPESDRKKLQQRREANRVHAFKSRQRSKHLLSELQTTVNELAKDKSELERHNAVLRAQVEVLQQQNLSLLQNQQQMMLQQKGSPQIPASLAGPTAGFNFASNPFMAAAAAAAAASGMGSSPFGNNASLAMLATMMGAAANPTPNAAALAMMNSLVGGQAPRANLGEETSAEHSVLPPQSAPPAVADLSPARGAEAGAGSS</sequence>
<dbReference type="Proteomes" id="UP000198406">
    <property type="component" value="Unassembled WGS sequence"/>
</dbReference>
<dbReference type="InterPro" id="IPR004827">
    <property type="entry name" value="bZIP"/>
</dbReference>
<proteinExistence type="predicted"/>
<evidence type="ECO:0000256" key="1">
    <source>
        <dbReference type="SAM" id="Coils"/>
    </source>
</evidence>
<evidence type="ECO:0000256" key="2">
    <source>
        <dbReference type="SAM" id="MobiDB-lite"/>
    </source>
</evidence>
<gene>
    <name evidence="4" type="ORF">FisN_21Hh137</name>
</gene>